<dbReference type="InterPro" id="IPR036388">
    <property type="entry name" value="WH-like_DNA-bd_sf"/>
</dbReference>
<dbReference type="InterPro" id="IPR032710">
    <property type="entry name" value="NTF2-like_dom_sf"/>
</dbReference>
<name>A0A9Q9MH71_9ACTN</name>
<dbReference type="NCBIfam" id="TIGR02937">
    <property type="entry name" value="sigma70-ECF"/>
    <property type="match status" value="1"/>
</dbReference>
<dbReference type="SUPFAM" id="SSF88659">
    <property type="entry name" value="Sigma3 and sigma4 domains of RNA polymerase sigma factors"/>
    <property type="match status" value="1"/>
</dbReference>
<evidence type="ECO:0000256" key="2">
    <source>
        <dbReference type="ARBA" id="ARBA00011344"/>
    </source>
</evidence>
<accession>A0A9Q9MH71</accession>
<dbReference type="NCBIfam" id="NF007214">
    <property type="entry name" value="PRK09636.1"/>
    <property type="match status" value="1"/>
</dbReference>
<dbReference type="GO" id="GO:0016987">
    <property type="term" value="F:sigma factor activity"/>
    <property type="evidence" value="ECO:0007669"/>
    <property type="project" value="UniProtKB-KW"/>
</dbReference>
<dbReference type="InterPro" id="IPR013324">
    <property type="entry name" value="RNA_pol_sigma_r3/r4-like"/>
</dbReference>
<protein>
    <submittedName>
        <fullName evidence="8">RNA polymerase sigma factor SigJ</fullName>
    </submittedName>
</protein>
<dbReference type="OrthoDB" id="6689546at2"/>
<dbReference type="GO" id="GO:0003677">
    <property type="term" value="F:DNA binding"/>
    <property type="evidence" value="ECO:0007669"/>
    <property type="project" value="InterPro"/>
</dbReference>
<dbReference type="Gene3D" id="1.10.10.10">
    <property type="entry name" value="Winged helix-like DNA-binding domain superfamily/Winged helix DNA-binding domain"/>
    <property type="match status" value="1"/>
</dbReference>
<feature type="domain" description="RNA polymerase sigma factor 70 region 4 type 2" evidence="7">
    <location>
        <begin position="106"/>
        <end position="156"/>
    </location>
</feature>
<dbReference type="PANTHER" id="PTHR30173:SF43">
    <property type="entry name" value="ECF RNA POLYMERASE SIGMA FACTOR SIGI-RELATED"/>
    <property type="match status" value="1"/>
</dbReference>
<dbReference type="InterPro" id="IPR013325">
    <property type="entry name" value="RNA_pol_sigma_r2"/>
</dbReference>
<organism evidence="8 9">
    <name type="scientific">Dactylosporangium aurantiacum</name>
    <dbReference type="NCBI Taxonomy" id="35754"/>
    <lineage>
        <taxon>Bacteria</taxon>
        <taxon>Bacillati</taxon>
        <taxon>Actinomycetota</taxon>
        <taxon>Actinomycetes</taxon>
        <taxon>Micromonosporales</taxon>
        <taxon>Micromonosporaceae</taxon>
        <taxon>Dactylosporangium</taxon>
    </lineage>
</organism>
<dbReference type="InterPro" id="IPR014284">
    <property type="entry name" value="RNA_pol_sigma-70_dom"/>
</dbReference>
<dbReference type="InterPro" id="IPR007627">
    <property type="entry name" value="RNA_pol_sigma70_r2"/>
</dbReference>
<dbReference type="InterPro" id="IPR052704">
    <property type="entry name" value="ECF_Sigma-70_Domain"/>
</dbReference>
<dbReference type="GO" id="GO:0006352">
    <property type="term" value="P:DNA-templated transcription initiation"/>
    <property type="evidence" value="ECO:0007669"/>
    <property type="project" value="InterPro"/>
</dbReference>
<dbReference type="InterPro" id="IPR013249">
    <property type="entry name" value="RNA_pol_sigma70_r4_t2"/>
</dbReference>
<dbReference type="SUPFAM" id="SSF54427">
    <property type="entry name" value="NTF2-like"/>
    <property type="match status" value="1"/>
</dbReference>
<dbReference type="RefSeq" id="WP_033362837.1">
    <property type="nucleotide sequence ID" value="NZ_CP073767.1"/>
</dbReference>
<dbReference type="KEGG" id="daur:Daura_24950"/>
<gene>
    <name evidence="8" type="primary">sigJ</name>
    <name evidence="8" type="ORF">Daura_24950</name>
</gene>
<dbReference type="PANTHER" id="PTHR30173">
    <property type="entry name" value="SIGMA 19 FACTOR"/>
    <property type="match status" value="1"/>
</dbReference>
<comment type="subunit">
    <text evidence="2">Interacts transiently with the RNA polymerase catalytic core formed by RpoA, RpoB, RpoC and RpoZ (2 alpha, 1 beta, 1 beta' and 1 omega subunit) to form the RNA polymerase holoenzyme that can initiate transcription.</text>
</comment>
<dbReference type="Gene3D" id="3.10.450.50">
    <property type="match status" value="1"/>
</dbReference>
<proteinExistence type="inferred from homology"/>
<feature type="domain" description="RNA polymerase sigma-70 region 2" evidence="6">
    <location>
        <begin position="7"/>
        <end position="70"/>
    </location>
</feature>
<dbReference type="Pfam" id="PF08281">
    <property type="entry name" value="Sigma70_r4_2"/>
    <property type="match status" value="1"/>
</dbReference>
<dbReference type="Pfam" id="PF04542">
    <property type="entry name" value="Sigma70_r2"/>
    <property type="match status" value="1"/>
</dbReference>
<reference evidence="8" key="1">
    <citation type="submission" date="2021-04" db="EMBL/GenBank/DDBJ databases">
        <title>Dactylosporangium aurantiacum NRRL B-8018 full assembly.</title>
        <authorList>
            <person name="Hartkoorn R.C."/>
            <person name="Beaudoing E."/>
            <person name="Hot D."/>
        </authorList>
    </citation>
    <scope>NUCLEOTIDE SEQUENCE</scope>
    <source>
        <strain evidence="8">NRRL B-8018</strain>
    </source>
</reference>
<evidence type="ECO:0000256" key="3">
    <source>
        <dbReference type="ARBA" id="ARBA00023015"/>
    </source>
</evidence>
<dbReference type="Proteomes" id="UP001058003">
    <property type="component" value="Chromosome"/>
</dbReference>
<evidence type="ECO:0000313" key="9">
    <source>
        <dbReference type="Proteomes" id="UP001058003"/>
    </source>
</evidence>
<sequence length="286" mass="31164">MDAGQRFEQHRRYLFAVAYRLLGSAADAEDAVQETLLRRYTSGADDLEHPRAWLTTVISRICLDMLGSARARRETYPGTWLPEPLAGYDDTDLGNEVALRESVRTAVLLVLETLSPAERVAFVLHDVFGMDFDRLADVVGRTPAACRQLASRARRRVRQEAPPRTPVTADEHRRVTAAFLKATADGDLTDLLALLDPRVVLRSDGGGEVLAARRPVHGPQQVLTLLSGLGRRYAGARARPVRLAGGPGYVLELGGTVLGVLAVDLAGGLITDLYLVVDPAKLRRLA</sequence>
<evidence type="ECO:0000256" key="1">
    <source>
        <dbReference type="ARBA" id="ARBA00010641"/>
    </source>
</evidence>
<dbReference type="EMBL" id="CP073767">
    <property type="protein sequence ID" value="UWZ59123.1"/>
    <property type="molecule type" value="Genomic_DNA"/>
</dbReference>
<keyword evidence="3" id="KW-0805">Transcription regulation</keyword>
<keyword evidence="9" id="KW-1185">Reference proteome</keyword>
<evidence type="ECO:0000313" key="8">
    <source>
        <dbReference type="EMBL" id="UWZ59123.1"/>
    </source>
</evidence>
<evidence type="ECO:0000256" key="4">
    <source>
        <dbReference type="ARBA" id="ARBA00023082"/>
    </source>
</evidence>
<evidence type="ECO:0000259" key="6">
    <source>
        <dbReference type="Pfam" id="PF04542"/>
    </source>
</evidence>
<keyword evidence="5" id="KW-0804">Transcription</keyword>
<evidence type="ECO:0000256" key="5">
    <source>
        <dbReference type="ARBA" id="ARBA00023163"/>
    </source>
</evidence>
<dbReference type="AlphaFoldDB" id="A0A9Q9MH71"/>
<evidence type="ECO:0000259" key="7">
    <source>
        <dbReference type="Pfam" id="PF08281"/>
    </source>
</evidence>
<comment type="similarity">
    <text evidence="1">Belongs to the sigma-70 factor family. ECF subfamily.</text>
</comment>
<dbReference type="Gene3D" id="1.10.1740.10">
    <property type="match status" value="1"/>
</dbReference>
<keyword evidence="4" id="KW-0731">Sigma factor</keyword>
<dbReference type="SUPFAM" id="SSF88946">
    <property type="entry name" value="Sigma2 domain of RNA polymerase sigma factors"/>
    <property type="match status" value="1"/>
</dbReference>